<sequence>MWGTDQADHFSHTDTVNPSPEGRGFLREENGFLIIADSTEKPAKRTKKVGIVGKYGTRYGASLRKMVKKIEISQHAKYTCSFCGKEGECKNGQQRELLASASSEDEGPDPIGDIIRYTVEDQKCWLNHKFSLKEKTFKAVHEKDSFFPPFVHIVWLVGS</sequence>
<dbReference type="Proteomes" id="UP001057279">
    <property type="component" value="Linkage Group LG02"/>
</dbReference>
<keyword evidence="2" id="KW-1185">Reference proteome</keyword>
<gene>
    <name evidence="1" type="ORF">MJG53_002693</name>
</gene>
<evidence type="ECO:0000313" key="2">
    <source>
        <dbReference type="Proteomes" id="UP001057279"/>
    </source>
</evidence>
<proteinExistence type="predicted"/>
<name>A0ACB9VFT7_9CETA</name>
<reference evidence="1" key="1">
    <citation type="submission" date="2022-03" db="EMBL/GenBank/DDBJ databases">
        <title>Genomic analyses of argali, domestic sheep and their hybrids provide insights into chromosomal evolution, heterosis and genetic basis of agronomic traits.</title>
        <authorList>
            <person name="Li M."/>
        </authorList>
    </citation>
    <scope>NUCLEOTIDE SEQUENCE</scope>
    <source>
        <strain evidence="1">F1 hybrid</strain>
    </source>
</reference>
<comment type="caution">
    <text evidence="1">The sequence shown here is derived from an EMBL/GenBank/DDBJ whole genome shotgun (WGS) entry which is preliminary data.</text>
</comment>
<evidence type="ECO:0000313" key="1">
    <source>
        <dbReference type="EMBL" id="KAI4588285.1"/>
    </source>
</evidence>
<organism evidence="1 2">
    <name type="scientific">Ovis ammon polii x Ovis aries</name>
    <dbReference type="NCBI Taxonomy" id="2918886"/>
    <lineage>
        <taxon>Eukaryota</taxon>
        <taxon>Metazoa</taxon>
        <taxon>Chordata</taxon>
        <taxon>Craniata</taxon>
        <taxon>Vertebrata</taxon>
        <taxon>Euteleostomi</taxon>
        <taxon>Mammalia</taxon>
        <taxon>Eutheria</taxon>
        <taxon>Laurasiatheria</taxon>
        <taxon>Artiodactyla</taxon>
        <taxon>Ruminantia</taxon>
        <taxon>Pecora</taxon>
        <taxon>Bovidae</taxon>
        <taxon>Caprinae</taxon>
        <taxon>Ovis</taxon>
    </lineage>
</organism>
<protein>
    <submittedName>
        <fullName evidence="1">Uncharacterized protein</fullName>
    </submittedName>
</protein>
<accession>A0ACB9VFT7</accession>
<dbReference type="EMBL" id="CM043027">
    <property type="protein sequence ID" value="KAI4588285.1"/>
    <property type="molecule type" value="Genomic_DNA"/>
</dbReference>